<dbReference type="SUPFAM" id="SSF55874">
    <property type="entry name" value="ATPase domain of HSP90 chaperone/DNA topoisomerase II/histidine kinase"/>
    <property type="match status" value="1"/>
</dbReference>
<comment type="catalytic activity">
    <reaction evidence="1">
        <text>ATP + protein L-histidine = ADP + protein N-phospho-L-histidine.</text>
        <dbReference type="EC" id="2.7.13.3"/>
    </reaction>
</comment>
<protein>
    <recommendedName>
        <fullName evidence="3">histidine kinase</fullName>
        <ecNumber evidence="3">2.7.13.3</ecNumber>
    </recommendedName>
</protein>
<dbReference type="PROSITE" id="PS50894">
    <property type="entry name" value="HPT"/>
    <property type="match status" value="1"/>
</dbReference>
<feature type="domain" description="Histidine kinase" evidence="17">
    <location>
        <begin position="291"/>
        <end position="508"/>
    </location>
</feature>
<evidence type="ECO:0000256" key="6">
    <source>
        <dbReference type="ARBA" id="ARBA00022553"/>
    </source>
</evidence>
<evidence type="ECO:0000256" key="2">
    <source>
        <dbReference type="ARBA" id="ARBA00004429"/>
    </source>
</evidence>
<dbReference type="Gene3D" id="3.30.565.10">
    <property type="entry name" value="Histidine kinase-like ATPase, C-terminal domain"/>
    <property type="match status" value="1"/>
</dbReference>
<proteinExistence type="predicted"/>
<evidence type="ECO:0000256" key="10">
    <source>
        <dbReference type="ARBA" id="ARBA00022840"/>
    </source>
</evidence>
<dbReference type="Pfam" id="PF02518">
    <property type="entry name" value="HATPase_c"/>
    <property type="match status" value="1"/>
</dbReference>
<keyword evidence="7" id="KW-0808">Transferase</keyword>
<dbReference type="SMART" id="SM00448">
    <property type="entry name" value="REC"/>
    <property type="match status" value="1"/>
</dbReference>
<dbReference type="Gene3D" id="1.10.287.130">
    <property type="match status" value="1"/>
</dbReference>
<accession>A0ABQ6T3K8</accession>
<evidence type="ECO:0000256" key="9">
    <source>
        <dbReference type="ARBA" id="ARBA00022777"/>
    </source>
</evidence>
<evidence type="ECO:0000256" key="8">
    <source>
        <dbReference type="ARBA" id="ARBA00022692"/>
    </source>
</evidence>
<evidence type="ECO:0000259" key="17">
    <source>
        <dbReference type="PROSITE" id="PS50109"/>
    </source>
</evidence>
<dbReference type="InterPro" id="IPR036641">
    <property type="entry name" value="HPT_dom_sf"/>
</dbReference>
<keyword evidence="6 15" id="KW-0597">Phosphoprotein</keyword>
<dbReference type="CDD" id="cd16922">
    <property type="entry name" value="HATPase_EvgS-ArcB-TorS-like"/>
    <property type="match status" value="1"/>
</dbReference>
<dbReference type="Pfam" id="PF00072">
    <property type="entry name" value="Response_reg"/>
    <property type="match status" value="1"/>
</dbReference>
<evidence type="ECO:0000256" key="11">
    <source>
        <dbReference type="ARBA" id="ARBA00022989"/>
    </source>
</evidence>
<keyword evidence="12" id="KW-0902">Two-component regulatory system</keyword>
<dbReference type="SMART" id="SM00387">
    <property type="entry name" value="HATPase_c"/>
    <property type="match status" value="1"/>
</dbReference>
<dbReference type="InterPro" id="IPR011006">
    <property type="entry name" value="CheY-like_superfamily"/>
</dbReference>
<keyword evidence="5" id="KW-0997">Cell inner membrane</keyword>
<evidence type="ECO:0000256" key="13">
    <source>
        <dbReference type="ARBA" id="ARBA00023136"/>
    </source>
</evidence>
<dbReference type="CDD" id="cd17546">
    <property type="entry name" value="REC_hyHK_CKI1_RcsC-like"/>
    <property type="match status" value="1"/>
</dbReference>
<dbReference type="EC" id="2.7.13.3" evidence="3"/>
<name>A0ABQ6T3K8_9GAMM</name>
<keyword evidence="13" id="KW-0472">Membrane</keyword>
<dbReference type="InterPro" id="IPR036097">
    <property type="entry name" value="HisK_dim/P_sf"/>
</dbReference>
<evidence type="ECO:0000313" key="20">
    <source>
        <dbReference type="EMBL" id="KAA9001598.1"/>
    </source>
</evidence>
<feature type="domain" description="HPt" evidence="19">
    <location>
        <begin position="653"/>
        <end position="747"/>
    </location>
</feature>
<keyword evidence="9" id="KW-0418">Kinase</keyword>
<dbReference type="InterPro" id="IPR003661">
    <property type="entry name" value="HisK_dim/P_dom"/>
</dbReference>
<feature type="domain" description="Response regulatory" evidence="18">
    <location>
        <begin position="529"/>
        <end position="647"/>
    </location>
</feature>
<dbReference type="PANTHER" id="PTHR43047">
    <property type="entry name" value="TWO-COMPONENT HISTIDINE PROTEIN KINASE"/>
    <property type="match status" value="1"/>
</dbReference>
<dbReference type="Pfam" id="PF01627">
    <property type="entry name" value="Hpt"/>
    <property type="match status" value="1"/>
</dbReference>
<evidence type="ECO:0000256" key="3">
    <source>
        <dbReference type="ARBA" id="ARBA00012438"/>
    </source>
</evidence>
<keyword evidence="10" id="KW-0547">Nucleotide-binding</keyword>
<keyword evidence="11" id="KW-1133">Transmembrane helix</keyword>
<feature type="compositionally biased region" description="Polar residues" evidence="16">
    <location>
        <begin position="1"/>
        <end position="10"/>
    </location>
</feature>
<dbReference type="SUPFAM" id="SSF53850">
    <property type="entry name" value="Periplasmic binding protein-like II"/>
    <property type="match status" value="1"/>
</dbReference>
<feature type="modified residue" description="Phosphohistidine" evidence="14">
    <location>
        <position position="692"/>
    </location>
</feature>
<dbReference type="Gene3D" id="1.20.120.160">
    <property type="entry name" value="HPT domain"/>
    <property type="match status" value="1"/>
</dbReference>
<evidence type="ECO:0000313" key="21">
    <source>
        <dbReference type="Proteomes" id="UP000326367"/>
    </source>
</evidence>
<keyword evidence="10" id="KW-0067">ATP-binding</keyword>
<reference evidence="20 21" key="1">
    <citation type="journal article" date="2020" name="Antonie Van Leeuwenhoek">
        <title>Stenotrophomonas cyclobalanopsidis sp. nov., isolated from the leaf spot disease of Cyclobalanopsis patelliformis.</title>
        <authorList>
            <person name="Bian D.R."/>
            <person name="Xue H."/>
            <person name="Piao C.G."/>
            <person name="Li Y."/>
        </authorList>
    </citation>
    <scope>NUCLEOTIDE SEQUENCE [LARGE SCALE GENOMIC DNA]</scope>
    <source>
        <strain evidence="20 21">TPQG1-4</strain>
    </source>
</reference>
<dbReference type="PROSITE" id="PS50109">
    <property type="entry name" value="HIS_KIN"/>
    <property type="match status" value="1"/>
</dbReference>
<evidence type="ECO:0000256" key="4">
    <source>
        <dbReference type="ARBA" id="ARBA00022475"/>
    </source>
</evidence>
<dbReference type="SUPFAM" id="SSF47384">
    <property type="entry name" value="Homodimeric domain of signal transducing histidine kinase"/>
    <property type="match status" value="1"/>
</dbReference>
<keyword evidence="8" id="KW-0812">Transmembrane</keyword>
<evidence type="ECO:0000259" key="18">
    <source>
        <dbReference type="PROSITE" id="PS50110"/>
    </source>
</evidence>
<evidence type="ECO:0000256" key="16">
    <source>
        <dbReference type="SAM" id="MobiDB-lite"/>
    </source>
</evidence>
<gene>
    <name evidence="20" type="ORF">FJU31_06090</name>
</gene>
<dbReference type="SUPFAM" id="SSF47226">
    <property type="entry name" value="Histidine-containing phosphotransfer domain, HPT domain"/>
    <property type="match status" value="1"/>
</dbReference>
<dbReference type="SUPFAM" id="SSF52172">
    <property type="entry name" value="CheY-like"/>
    <property type="match status" value="1"/>
</dbReference>
<comment type="subcellular location">
    <subcellularLocation>
        <location evidence="2">Cell inner membrane</location>
        <topology evidence="2">Multi-pass membrane protein</topology>
    </subcellularLocation>
</comment>
<dbReference type="PROSITE" id="PS50110">
    <property type="entry name" value="RESPONSE_REGULATORY"/>
    <property type="match status" value="1"/>
</dbReference>
<comment type="caution">
    <text evidence="20">The sequence shown here is derived from an EMBL/GenBank/DDBJ whole genome shotgun (WGS) entry which is preliminary data.</text>
</comment>
<dbReference type="InterPro" id="IPR003594">
    <property type="entry name" value="HATPase_dom"/>
</dbReference>
<feature type="modified residue" description="4-aspartylphosphate" evidence="15">
    <location>
        <position position="578"/>
    </location>
</feature>
<dbReference type="InterPro" id="IPR008207">
    <property type="entry name" value="Sig_transdc_His_kin_Hpt_dom"/>
</dbReference>
<evidence type="ECO:0000256" key="15">
    <source>
        <dbReference type="PROSITE-ProRule" id="PRU00169"/>
    </source>
</evidence>
<sequence length="747" mass="80182">MDGPQSSGNPQRPVRVATGPMLRPFPEQAQPDAPPTIAHRYAKLVARHSGLSFIEQPHDSTLAAIAAVCARQADLVLVQGAATDLPLPCATLIQSRPFRGGDTVLAGPLDTPLPHDASGLNGLKLAAVEGDPYPAWLVARHPQAQVVAAPNMHAALALVDAGTADAAIGLEASLRPVFRRDFHDSLRVQPLRDHFPHELHLLARRSDQQLIDRIEDALARITVDEHAALLQHWARHTLADRWQHANIQPPHWVLPVLAMALLALFVSFVASRRRHGRLQAQQRERSHASGMVNHEVRNAAQAMVTAVDLLKQSALPAGAHELASIAANAGQTLRRLLNSALDFSRLADGSFRPRPRPCAPAALCAQAVQAATPQAQQRRLRLQLHADEALPPVLVDPDCLRQILDNLLGNALKFTDVGGVDLRVEVDAASCPARLQIEVVDSGIGIAPAQTAELFAPYRQADGGHERGGSGLGLSICRQLAQAMGGTLDAHSVHGRGSRFILRVPVRVLDEGALAQETLDTSMPLGGLQVLLVDDHVLTRQVTTAQLQQLGADVCEADGPAAALAQHAASPASIVLLDIELDAMDGYALATQLRAQERDQANRAWLLALSAHSGDEHLQRCQRAGFDGVLVKPLQIECLLDALDLGSSGAQPITDLPAQLLADYDQDIRAEMALLQQAVDARDAPALCHHAHRLQGVLQMRGVAAMQDVAGELWSVGNAAAPDWSEAQRLLRVLRVWRGDITAAQEP</sequence>
<feature type="region of interest" description="Disordered" evidence="16">
    <location>
        <begin position="1"/>
        <end position="23"/>
    </location>
</feature>
<keyword evidence="21" id="KW-1185">Reference proteome</keyword>
<dbReference type="Gene3D" id="3.40.50.2300">
    <property type="match status" value="1"/>
</dbReference>
<evidence type="ECO:0000256" key="7">
    <source>
        <dbReference type="ARBA" id="ARBA00022679"/>
    </source>
</evidence>
<dbReference type="SMART" id="SM00388">
    <property type="entry name" value="HisKA"/>
    <property type="match status" value="1"/>
</dbReference>
<keyword evidence="4" id="KW-1003">Cell membrane</keyword>
<dbReference type="Proteomes" id="UP000326367">
    <property type="component" value="Unassembled WGS sequence"/>
</dbReference>
<dbReference type="InterPro" id="IPR004358">
    <property type="entry name" value="Sig_transdc_His_kin-like_C"/>
</dbReference>
<dbReference type="PRINTS" id="PR00344">
    <property type="entry name" value="BCTRLSENSOR"/>
</dbReference>
<evidence type="ECO:0000256" key="12">
    <source>
        <dbReference type="ARBA" id="ARBA00023012"/>
    </source>
</evidence>
<evidence type="ECO:0000256" key="14">
    <source>
        <dbReference type="PROSITE-ProRule" id="PRU00110"/>
    </source>
</evidence>
<evidence type="ECO:0000256" key="1">
    <source>
        <dbReference type="ARBA" id="ARBA00000085"/>
    </source>
</evidence>
<evidence type="ECO:0000259" key="19">
    <source>
        <dbReference type="PROSITE" id="PS50894"/>
    </source>
</evidence>
<organism evidence="20 21">
    <name type="scientific">Stenotrophomonas cyclobalanopsidis</name>
    <dbReference type="NCBI Taxonomy" id="2771362"/>
    <lineage>
        <taxon>Bacteria</taxon>
        <taxon>Pseudomonadati</taxon>
        <taxon>Pseudomonadota</taxon>
        <taxon>Gammaproteobacteria</taxon>
        <taxon>Lysobacterales</taxon>
        <taxon>Lysobacteraceae</taxon>
        <taxon>Stenotrophomonas</taxon>
    </lineage>
</organism>
<dbReference type="EMBL" id="VYKI01000005">
    <property type="protein sequence ID" value="KAA9001598.1"/>
    <property type="molecule type" value="Genomic_DNA"/>
</dbReference>
<dbReference type="Gene3D" id="3.40.190.10">
    <property type="entry name" value="Periplasmic binding protein-like II"/>
    <property type="match status" value="2"/>
</dbReference>
<dbReference type="InterPro" id="IPR036890">
    <property type="entry name" value="HATPase_C_sf"/>
</dbReference>
<dbReference type="InterPro" id="IPR001789">
    <property type="entry name" value="Sig_transdc_resp-reg_receiver"/>
</dbReference>
<dbReference type="InterPro" id="IPR005467">
    <property type="entry name" value="His_kinase_dom"/>
</dbReference>
<evidence type="ECO:0000256" key="5">
    <source>
        <dbReference type="ARBA" id="ARBA00022519"/>
    </source>
</evidence>